<dbReference type="EMBL" id="GBRH01244496">
    <property type="protein sequence ID" value="JAD53399.1"/>
    <property type="molecule type" value="Transcribed_RNA"/>
</dbReference>
<accession>A0A0A9ANU0</accession>
<sequence length="46" mass="5097">MQHIQVHYSIQNAQVNCLKGKNSQQNLSSAGTIEVSGNYCRLKSMS</sequence>
<evidence type="ECO:0000313" key="1">
    <source>
        <dbReference type="EMBL" id="JAD53399.1"/>
    </source>
</evidence>
<protein>
    <submittedName>
        <fullName evidence="1">Uncharacterized protein</fullName>
    </submittedName>
</protein>
<reference evidence="1" key="2">
    <citation type="journal article" date="2015" name="Data Brief">
        <title>Shoot transcriptome of the giant reed, Arundo donax.</title>
        <authorList>
            <person name="Barrero R.A."/>
            <person name="Guerrero F.D."/>
            <person name="Moolhuijzen P."/>
            <person name="Goolsby J.A."/>
            <person name="Tidwell J."/>
            <person name="Bellgard S.E."/>
            <person name="Bellgard M.I."/>
        </authorList>
    </citation>
    <scope>NUCLEOTIDE SEQUENCE</scope>
    <source>
        <tissue evidence="1">Shoot tissue taken approximately 20 cm above the soil surface</tissue>
    </source>
</reference>
<organism evidence="1">
    <name type="scientific">Arundo donax</name>
    <name type="common">Giant reed</name>
    <name type="synonym">Donax arundinaceus</name>
    <dbReference type="NCBI Taxonomy" id="35708"/>
    <lineage>
        <taxon>Eukaryota</taxon>
        <taxon>Viridiplantae</taxon>
        <taxon>Streptophyta</taxon>
        <taxon>Embryophyta</taxon>
        <taxon>Tracheophyta</taxon>
        <taxon>Spermatophyta</taxon>
        <taxon>Magnoliopsida</taxon>
        <taxon>Liliopsida</taxon>
        <taxon>Poales</taxon>
        <taxon>Poaceae</taxon>
        <taxon>PACMAD clade</taxon>
        <taxon>Arundinoideae</taxon>
        <taxon>Arundineae</taxon>
        <taxon>Arundo</taxon>
    </lineage>
</organism>
<name>A0A0A9ANU0_ARUDO</name>
<reference evidence="1" key="1">
    <citation type="submission" date="2014-09" db="EMBL/GenBank/DDBJ databases">
        <authorList>
            <person name="Magalhaes I.L.F."/>
            <person name="Oliveira U."/>
            <person name="Santos F.R."/>
            <person name="Vidigal T.H.D.A."/>
            <person name="Brescovit A.D."/>
            <person name="Santos A.J."/>
        </authorList>
    </citation>
    <scope>NUCLEOTIDE SEQUENCE</scope>
    <source>
        <tissue evidence="1">Shoot tissue taken approximately 20 cm above the soil surface</tissue>
    </source>
</reference>
<dbReference type="AlphaFoldDB" id="A0A0A9ANU0"/>
<proteinExistence type="predicted"/>